<dbReference type="Proteomes" id="UP001295684">
    <property type="component" value="Unassembled WGS sequence"/>
</dbReference>
<dbReference type="GO" id="GO:0032259">
    <property type="term" value="P:methylation"/>
    <property type="evidence" value="ECO:0007669"/>
    <property type="project" value="UniProtKB-KW"/>
</dbReference>
<evidence type="ECO:0000259" key="8">
    <source>
        <dbReference type="PROSITE" id="PS50280"/>
    </source>
</evidence>
<gene>
    <name evidence="10" type="ORF">ECRASSUSDP1_LOCUS28187</name>
</gene>
<evidence type="ECO:0000256" key="6">
    <source>
        <dbReference type="ARBA" id="ARBA00048568"/>
    </source>
</evidence>
<keyword evidence="3" id="KW-0949">S-adenosyl-L-methionine</keyword>
<evidence type="ECO:0000256" key="3">
    <source>
        <dbReference type="ARBA" id="ARBA00022691"/>
    </source>
</evidence>
<evidence type="ECO:0000259" key="9">
    <source>
        <dbReference type="PROSITE" id="PS51633"/>
    </source>
</evidence>
<dbReference type="InterPro" id="IPR001214">
    <property type="entry name" value="SET_dom"/>
</dbReference>
<dbReference type="PANTHER" id="PTHR45747:SF4">
    <property type="entry name" value="HISTONE-LYSINE N-METHYLTRANSFERASE E(Z)"/>
    <property type="match status" value="1"/>
</dbReference>
<proteinExistence type="predicted"/>
<comment type="catalytic activity">
    <reaction evidence="6">
        <text>L-lysyl(27)-[histone H3] + 3 S-adenosyl-L-methionine = N(6),N(6),N(6)-trimethyl-L-lysyl(27)-[histone H3] + 3 S-adenosyl-L-homocysteine + 3 H(+)</text>
        <dbReference type="Rhea" id="RHEA:60292"/>
        <dbReference type="Rhea" id="RHEA-COMP:15535"/>
        <dbReference type="Rhea" id="RHEA-COMP:15548"/>
        <dbReference type="ChEBI" id="CHEBI:15378"/>
        <dbReference type="ChEBI" id="CHEBI:29969"/>
        <dbReference type="ChEBI" id="CHEBI:57856"/>
        <dbReference type="ChEBI" id="CHEBI:59789"/>
        <dbReference type="ChEBI" id="CHEBI:61961"/>
        <dbReference type="EC" id="2.1.1.356"/>
    </reaction>
</comment>
<dbReference type="PROSITE" id="PS51633">
    <property type="entry name" value="CXC"/>
    <property type="match status" value="1"/>
</dbReference>
<dbReference type="InterPro" id="IPR041355">
    <property type="entry name" value="Pre-SET_CXC"/>
</dbReference>
<reference evidence="10" key="1">
    <citation type="submission" date="2023-07" db="EMBL/GenBank/DDBJ databases">
        <authorList>
            <consortium name="AG Swart"/>
            <person name="Singh M."/>
            <person name="Singh A."/>
            <person name="Seah K."/>
            <person name="Emmerich C."/>
        </authorList>
    </citation>
    <scope>NUCLEOTIDE SEQUENCE</scope>
    <source>
        <strain evidence="10">DP1</strain>
    </source>
</reference>
<feature type="domain" description="CXC" evidence="9">
    <location>
        <begin position="449"/>
        <end position="557"/>
    </location>
</feature>
<evidence type="ECO:0000256" key="2">
    <source>
        <dbReference type="ARBA" id="ARBA00022679"/>
    </source>
</evidence>
<dbReference type="AlphaFoldDB" id="A0AAD1Y8C5"/>
<comment type="caution">
    <text evidence="10">The sequence shown here is derived from an EMBL/GenBank/DDBJ whole genome shotgun (WGS) entry which is preliminary data.</text>
</comment>
<accession>A0AAD1Y8C5</accession>
<keyword evidence="11" id="KW-1185">Reference proteome</keyword>
<feature type="compositionally biased region" description="Basic residues" evidence="7">
    <location>
        <begin position="443"/>
        <end position="455"/>
    </location>
</feature>
<dbReference type="SMART" id="SM00317">
    <property type="entry name" value="SET"/>
    <property type="match status" value="1"/>
</dbReference>
<dbReference type="GO" id="GO:0005634">
    <property type="term" value="C:nucleus"/>
    <property type="evidence" value="ECO:0007669"/>
    <property type="project" value="TreeGrafter"/>
</dbReference>
<feature type="region of interest" description="Disordered" evidence="7">
    <location>
        <begin position="438"/>
        <end position="459"/>
    </location>
</feature>
<dbReference type="SUPFAM" id="SSF82199">
    <property type="entry name" value="SET domain"/>
    <property type="match status" value="1"/>
</dbReference>
<dbReference type="InterPro" id="IPR045318">
    <property type="entry name" value="EZH1/2-like"/>
</dbReference>
<evidence type="ECO:0000256" key="7">
    <source>
        <dbReference type="SAM" id="MobiDB-lite"/>
    </source>
</evidence>
<keyword evidence="5" id="KW-0804">Transcription</keyword>
<dbReference type="EMBL" id="CAMPGE010029087">
    <property type="protein sequence ID" value="CAI2386565.1"/>
    <property type="molecule type" value="Genomic_DNA"/>
</dbReference>
<evidence type="ECO:0000313" key="11">
    <source>
        <dbReference type="Proteomes" id="UP001295684"/>
    </source>
</evidence>
<dbReference type="Gene3D" id="2.170.270.10">
    <property type="entry name" value="SET domain"/>
    <property type="match status" value="1"/>
</dbReference>
<dbReference type="Pfam" id="PF00856">
    <property type="entry name" value="SET"/>
    <property type="match status" value="1"/>
</dbReference>
<dbReference type="Pfam" id="PF18264">
    <property type="entry name" value="preSET_CXC"/>
    <property type="match status" value="1"/>
</dbReference>
<feature type="domain" description="SET" evidence="8">
    <location>
        <begin position="574"/>
        <end position="693"/>
    </location>
</feature>
<feature type="region of interest" description="Disordered" evidence="7">
    <location>
        <begin position="63"/>
        <end position="83"/>
    </location>
</feature>
<sequence>MERIDCKTIYKNELKKTQIKRINALKLFTYSKVKSLYQKRTQEPKLTNKIHYTTIADILNGEREPENISKRSQKPSMISPEDRADKDHTFVNIHATNPKIKYKTFVNIGDDCLFMAQKTPDFFLIRDPESRDKVIHEHQEDLKNDPIEEQKKACRQAADLIQREDETILKPILRKLLETQKSKNKILKILEEMIQKENKRYGHYKEGEKRFRLSKNSITDLKEMLIEIQEDILAEKNHNEAKEKITESTYRCFKECLCPVCFTFACPFHTPIERQDGNDDGQELEEMPYNPFILEESNKRIKIYADRKLTFEEEILLQENKTFFNISERLKMQKREENPYNFKCMNQKSCAFAQGSRFVKVNFTPEERTAIDRLSIGMHSLKSCQINYLLGLDKCAQINNYLISNGKFIKARREKEEQRINIEDYLDKCAYQIQIAPAPSQRGRSRSSRRKRQKRQSKELFDDTMKAECINPCHHDGACSKDNGCECMENNRYCEKYCHCSSYCNKRFPGCTCLPGSCGPSSCICVKNNRECDPEICKSCVCDIQTSILLLNGRALPALSNLCRNNDMITRRERKLFVGKSKICPGLGLFSGEIIEPQEYICLYSGEILTDRDSEDRGVIQDAIEETYLFTLNSKYAVDASKVGNIMRYANHSVGPFINANPKVITYVNGDQKVGLYSTRRIEIGQEILFDYNFKKEFKWIEEYKKKFLVNS</sequence>
<dbReference type="InterPro" id="IPR046341">
    <property type="entry name" value="SET_dom_sf"/>
</dbReference>
<evidence type="ECO:0000256" key="5">
    <source>
        <dbReference type="ARBA" id="ARBA00023163"/>
    </source>
</evidence>
<organism evidence="10 11">
    <name type="scientific">Euplotes crassus</name>
    <dbReference type="NCBI Taxonomy" id="5936"/>
    <lineage>
        <taxon>Eukaryota</taxon>
        <taxon>Sar</taxon>
        <taxon>Alveolata</taxon>
        <taxon>Ciliophora</taxon>
        <taxon>Intramacronucleata</taxon>
        <taxon>Spirotrichea</taxon>
        <taxon>Hypotrichia</taxon>
        <taxon>Euplotida</taxon>
        <taxon>Euplotidae</taxon>
        <taxon>Moneuplotes</taxon>
    </lineage>
</organism>
<dbReference type="InterPro" id="IPR026489">
    <property type="entry name" value="CXC_dom"/>
</dbReference>
<dbReference type="PROSITE" id="PS50280">
    <property type="entry name" value="SET"/>
    <property type="match status" value="1"/>
</dbReference>
<keyword evidence="2" id="KW-0808">Transferase</keyword>
<protein>
    <submittedName>
        <fullName evidence="10">Uncharacterized protein</fullName>
    </submittedName>
</protein>
<keyword evidence="4" id="KW-0805">Transcription regulation</keyword>
<dbReference type="PANTHER" id="PTHR45747">
    <property type="entry name" value="HISTONE-LYSINE N-METHYLTRANSFERASE E(Z)"/>
    <property type="match status" value="1"/>
</dbReference>
<evidence type="ECO:0000256" key="4">
    <source>
        <dbReference type="ARBA" id="ARBA00023015"/>
    </source>
</evidence>
<dbReference type="GO" id="GO:0003682">
    <property type="term" value="F:chromatin binding"/>
    <property type="evidence" value="ECO:0007669"/>
    <property type="project" value="TreeGrafter"/>
</dbReference>
<evidence type="ECO:0000256" key="1">
    <source>
        <dbReference type="ARBA" id="ARBA00022603"/>
    </source>
</evidence>
<dbReference type="GO" id="GO:0140951">
    <property type="term" value="F:histone H3K27 trimethyltransferase activity"/>
    <property type="evidence" value="ECO:0007669"/>
    <property type="project" value="UniProtKB-EC"/>
</dbReference>
<evidence type="ECO:0000313" key="10">
    <source>
        <dbReference type="EMBL" id="CAI2386565.1"/>
    </source>
</evidence>
<keyword evidence="1" id="KW-0489">Methyltransferase</keyword>
<name>A0AAD1Y8C5_EUPCR</name>
<dbReference type="GO" id="GO:0031507">
    <property type="term" value="P:heterochromatin formation"/>
    <property type="evidence" value="ECO:0007669"/>
    <property type="project" value="TreeGrafter"/>
</dbReference>